<evidence type="ECO:0000313" key="2">
    <source>
        <dbReference type="Proteomes" id="UP000285430"/>
    </source>
</evidence>
<dbReference type="EMBL" id="QUTH01004130">
    <property type="protein sequence ID" value="RHZ15427.1"/>
    <property type="molecule type" value="Genomic_DNA"/>
</dbReference>
<dbReference type="AlphaFoldDB" id="A0A418ELJ7"/>
<name>A0A418ELJ7_APHAT</name>
<comment type="caution">
    <text evidence="1">The sequence shown here is derived from an EMBL/GenBank/DDBJ whole genome shotgun (WGS) entry which is preliminary data.</text>
</comment>
<proteinExistence type="predicted"/>
<reference evidence="1 2" key="1">
    <citation type="submission" date="2018-08" db="EMBL/GenBank/DDBJ databases">
        <title>Aphanomyces genome sequencing and annotation.</title>
        <authorList>
            <person name="Minardi D."/>
            <person name="Oidtmann B."/>
            <person name="Van Der Giezen M."/>
            <person name="Studholme D.J."/>
        </authorList>
    </citation>
    <scope>NUCLEOTIDE SEQUENCE [LARGE SCALE GENOMIC DNA]</scope>
    <source>
        <strain evidence="1 2">Da</strain>
    </source>
</reference>
<accession>A0A418ELJ7</accession>
<sequence length="95" mass="10833">MGHVRSQVPAAFSVTSAATDLKRLIESSAFGSTSNVFVYSVSYGMYLVERLMHLTPYNAKGYILDSIQSEQFYTTKDAPYYSNWTTTRHRCVDRF</sequence>
<organism evidence="1 2">
    <name type="scientific">Aphanomyces astaci</name>
    <name type="common">Crayfish plague agent</name>
    <dbReference type="NCBI Taxonomy" id="112090"/>
    <lineage>
        <taxon>Eukaryota</taxon>
        <taxon>Sar</taxon>
        <taxon>Stramenopiles</taxon>
        <taxon>Oomycota</taxon>
        <taxon>Saprolegniomycetes</taxon>
        <taxon>Saprolegniales</taxon>
        <taxon>Verrucalvaceae</taxon>
        <taxon>Aphanomyces</taxon>
    </lineage>
</organism>
<gene>
    <name evidence="1" type="ORF">DYB37_012979</name>
</gene>
<protein>
    <submittedName>
        <fullName evidence="1">Uncharacterized protein</fullName>
    </submittedName>
</protein>
<dbReference type="Proteomes" id="UP000285430">
    <property type="component" value="Unassembled WGS sequence"/>
</dbReference>
<evidence type="ECO:0000313" key="1">
    <source>
        <dbReference type="EMBL" id="RHZ15427.1"/>
    </source>
</evidence>